<dbReference type="EMBL" id="JARAWN010000151">
    <property type="protein sequence ID" value="MDX3132623.1"/>
    <property type="molecule type" value="Genomic_DNA"/>
</dbReference>
<proteinExistence type="predicted"/>
<dbReference type="InterPro" id="IPR036890">
    <property type="entry name" value="HATPase_C_sf"/>
</dbReference>
<dbReference type="AlphaFoldDB" id="A0AAJ2PSR1"/>
<dbReference type="Proteomes" id="UP001273589">
    <property type="component" value="Unassembled WGS sequence"/>
</dbReference>
<evidence type="ECO:0000256" key="3">
    <source>
        <dbReference type="ARBA" id="ARBA00023012"/>
    </source>
</evidence>
<evidence type="ECO:0000256" key="5">
    <source>
        <dbReference type="SAM" id="Phobius"/>
    </source>
</evidence>
<keyword evidence="5" id="KW-0472">Membrane</keyword>
<dbReference type="GO" id="GO:0016020">
    <property type="term" value="C:membrane"/>
    <property type="evidence" value="ECO:0007669"/>
    <property type="project" value="InterPro"/>
</dbReference>
<feature type="transmembrane region" description="Helical" evidence="5">
    <location>
        <begin position="49"/>
        <end position="71"/>
    </location>
</feature>
<feature type="domain" description="Signal transduction histidine kinase subgroup 3 dimerisation and phosphoacceptor" evidence="6">
    <location>
        <begin position="92"/>
        <end position="155"/>
    </location>
</feature>
<dbReference type="GO" id="GO:0046983">
    <property type="term" value="F:protein dimerization activity"/>
    <property type="evidence" value="ECO:0007669"/>
    <property type="project" value="InterPro"/>
</dbReference>
<dbReference type="Gene3D" id="1.20.5.1930">
    <property type="match status" value="1"/>
</dbReference>
<organism evidence="7 8">
    <name type="scientific">Streptomyces europaeiscabiei</name>
    <dbReference type="NCBI Taxonomy" id="146819"/>
    <lineage>
        <taxon>Bacteria</taxon>
        <taxon>Bacillati</taxon>
        <taxon>Actinomycetota</taxon>
        <taxon>Actinomycetes</taxon>
        <taxon>Kitasatosporales</taxon>
        <taxon>Streptomycetaceae</taxon>
        <taxon>Streptomyces</taxon>
    </lineage>
</organism>
<keyword evidence="2 7" id="KW-0418">Kinase</keyword>
<keyword evidence="3" id="KW-0902">Two-component regulatory system</keyword>
<dbReference type="SUPFAM" id="SSF55874">
    <property type="entry name" value="ATPase domain of HSP90 chaperone/DNA topoisomerase II/histidine kinase"/>
    <property type="match status" value="1"/>
</dbReference>
<dbReference type="InterPro" id="IPR011712">
    <property type="entry name" value="Sig_transdc_His_kin_sub3_dim/P"/>
</dbReference>
<evidence type="ECO:0000256" key="1">
    <source>
        <dbReference type="ARBA" id="ARBA00022679"/>
    </source>
</evidence>
<sequence>MRDEWAGISGLLAGAFLVTLGGRAAWILAGAVGAVQACAVLLAVREPGAALFSLLATGLTGVTFFSVMCLARLAERLQAARGEDAQLAVIHERLRFARDLHDLVGYSLSTAATKSELAYRLVERSPGGARAELSQVIEVIRGTHAEMRKVAHDHHHLSLDKELESARSVLESAGIEPRFSSLGVDFTHRASSVLAAVLREGTSNVLSHSTARYCVVRLFRRNASVRLVIINDGPAPARDVSSRGVGLRSLSERVVALGGNLDVSRRGTGDREEFRLEAVVPETAIGPSGDIVRGRRPVRGRSRLIPWTSSDPAFRHRDPDGVDSVSGA</sequence>
<dbReference type="InterPro" id="IPR050482">
    <property type="entry name" value="Sensor_HK_TwoCompSys"/>
</dbReference>
<dbReference type="PANTHER" id="PTHR24421">
    <property type="entry name" value="NITRATE/NITRITE SENSOR PROTEIN NARX-RELATED"/>
    <property type="match status" value="1"/>
</dbReference>
<keyword evidence="5" id="KW-1133">Transmembrane helix</keyword>
<dbReference type="PANTHER" id="PTHR24421:SF63">
    <property type="entry name" value="SENSOR HISTIDINE KINASE DESK"/>
    <property type="match status" value="1"/>
</dbReference>
<protein>
    <submittedName>
        <fullName evidence="7">Histidine kinase</fullName>
    </submittedName>
</protein>
<feature type="region of interest" description="Disordered" evidence="4">
    <location>
        <begin position="303"/>
        <end position="328"/>
    </location>
</feature>
<reference evidence="7" key="1">
    <citation type="journal article" date="2023" name="Microb. Genom.">
        <title>Mesoterricola silvestris gen. nov., sp. nov., Mesoterricola sediminis sp. nov., Geothrix oryzae sp. nov., Geothrix edaphica sp. nov., Geothrix rubra sp. nov., and Geothrix limicola sp. nov., six novel members of Acidobacteriota isolated from soils.</title>
        <authorList>
            <person name="Weisberg A.J."/>
            <person name="Pearce E."/>
            <person name="Kramer C.G."/>
            <person name="Chang J.H."/>
            <person name="Clarke C.R."/>
        </authorList>
    </citation>
    <scope>NUCLEOTIDE SEQUENCE</scope>
    <source>
        <strain evidence="7">ND06-05F</strain>
    </source>
</reference>
<evidence type="ECO:0000259" key="6">
    <source>
        <dbReference type="Pfam" id="PF07730"/>
    </source>
</evidence>
<dbReference type="Gene3D" id="3.30.565.10">
    <property type="entry name" value="Histidine kinase-like ATPase, C-terminal domain"/>
    <property type="match status" value="1"/>
</dbReference>
<keyword evidence="5" id="KW-0812">Transmembrane</keyword>
<comment type="caution">
    <text evidence="7">The sequence shown here is derived from an EMBL/GenBank/DDBJ whole genome shotgun (WGS) entry which is preliminary data.</text>
</comment>
<evidence type="ECO:0000313" key="8">
    <source>
        <dbReference type="Proteomes" id="UP001273589"/>
    </source>
</evidence>
<name>A0AAJ2PSR1_9ACTN</name>
<evidence type="ECO:0000256" key="4">
    <source>
        <dbReference type="SAM" id="MobiDB-lite"/>
    </source>
</evidence>
<dbReference type="GO" id="GO:0000155">
    <property type="term" value="F:phosphorelay sensor kinase activity"/>
    <property type="evidence" value="ECO:0007669"/>
    <property type="project" value="InterPro"/>
</dbReference>
<evidence type="ECO:0000313" key="7">
    <source>
        <dbReference type="EMBL" id="MDX3132623.1"/>
    </source>
</evidence>
<gene>
    <name evidence="7" type="ORF">PV367_23180</name>
</gene>
<evidence type="ECO:0000256" key="2">
    <source>
        <dbReference type="ARBA" id="ARBA00022777"/>
    </source>
</evidence>
<accession>A0AAJ2PSR1</accession>
<dbReference type="RefSeq" id="WP_319693831.1">
    <property type="nucleotide sequence ID" value="NZ_JARAWN010000151.1"/>
</dbReference>
<dbReference type="Pfam" id="PF07730">
    <property type="entry name" value="HisKA_3"/>
    <property type="match status" value="1"/>
</dbReference>
<keyword evidence="1" id="KW-0808">Transferase</keyword>